<dbReference type="PROSITE" id="PS50103">
    <property type="entry name" value="ZF_C3H1"/>
    <property type="match status" value="1"/>
</dbReference>
<evidence type="ECO:0000259" key="7">
    <source>
        <dbReference type="PROSITE" id="PS50103"/>
    </source>
</evidence>
<dbReference type="AlphaFoldDB" id="A0A835GXH1"/>
<dbReference type="Proteomes" id="UP000631114">
    <property type="component" value="Unassembled WGS sequence"/>
</dbReference>
<dbReference type="GO" id="GO:0003723">
    <property type="term" value="F:RNA binding"/>
    <property type="evidence" value="ECO:0007669"/>
    <property type="project" value="UniProtKB-KW"/>
</dbReference>
<evidence type="ECO:0000256" key="2">
    <source>
        <dbReference type="ARBA" id="ARBA00022771"/>
    </source>
</evidence>
<keyword evidence="5" id="KW-0238">DNA-binding</keyword>
<proteinExistence type="predicted"/>
<dbReference type="OrthoDB" id="1936535at2759"/>
<evidence type="ECO:0000256" key="5">
    <source>
        <dbReference type="ARBA" id="ARBA00023125"/>
    </source>
</evidence>
<dbReference type="GO" id="GO:0003677">
    <property type="term" value="F:DNA binding"/>
    <property type="evidence" value="ECO:0007669"/>
    <property type="project" value="UniProtKB-KW"/>
</dbReference>
<dbReference type="InterPro" id="IPR036855">
    <property type="entry name" value="Znf_CCCH_sf"/>
</dbReference>
<gene>
    <name evidence="8" type="ORF">IFM89_021123</name>
</gene>
<reference evidence="8 9" key="1">
    <citation type="submission" date="2020-10" db="EMBL/GenBank/DDBJ databases">
        <title>The Coptis chinensis genome and diversification of protoberbering-type alkaloids.</title>
        <authorList>
            <person name="Wang B."/>
            <person name="Shu S."/>
            <person name="Song C."/>
            <person name="Liu Y."/>
        </authorList>
    </citation>
    <scope>NUCLEOTIDE SEQUENCE [LARGE SCALE GENOMIC DNA]</scope>
    <source>
        <strain evidence="8">HL-2020</strain>
        <tissue evidence="8">Leaf</tissue>
    </source>
</reference>
<dbReference type="PANTHER" id="PTHR24009:SF3">
    <property type="entry name" value="RNA-BINDING (RRM_RBD_RNP MOTIFS) FAMILY PROTEIN-RELATED"/>
    <property type="match status" value="1"/>
</dbReference>
<evidence type="ECO:0000313" key="9">
    <source>
        <dbReference type="Proteomes" id="UP000631114"/>
    </source>
</evidence>
<dbReference type="InterPro" id="IPR000571">
    <property type="entry name" value="Znf_CCCH"/>
</dbReference>
<dbReference type="SUPFAM" id="SSF90229">
    <property type="entry name" value="CCCH zinc finger"/>
    <property type="match status" value="1"/>
</dbReference>
<keyword evidence="1 6" id="KW-0479">Metal-binding</keyword>
<evidence type="ECO:0000256" key="3">
    <source>
        <dbReference type="ARBA" id="ARBA00022833"/>
    </source>
</evidence>
<dbReference type="GO" id="GO:0008270">
    <property type="term" value="F:zinc ion binding"/>
    <property type="evidence" value="ECO:0007669"/>
    <property type="project" value="UniProtKB-KW"/>
</dbReference>
<organism evidence="8 9">
    <name type="scientific">Coptis chinensis</name>
    <dbReference type="NCBI Taxonomy" id="261450"/>
    <lineage>
        <taxon>Eukaryota</taxon>
        <taxon>Viridiplantae</taxon>
        <taxon>Streptophyta</taxon>
        <taxon>Embryophyta</taxon>
        <taxon>Tracheophyta</taxon>
        <taxon>Spermatophyta</taxon>
        <taxon>Magnoliopsida</taxon>
        <taxon>Ranunculales</taxon>
        <taxon>Ranunculaceae</taxon>
        <taxon>Coptidoideae</taxon>
        <taxon>Coptis</taxon>
    </lineage>
</organism>
<evidence type="ECO:0000313" key="8">
    <source>
        <dbReference type="EMBL" id="KAF9589244.1"/>
    </source>
</evidence>
<feature type="zinc finger region" description="C3H1-type" evidence="6">
    <location>
        <begin position="227"/>
        <end position="254"/>
    </location>
</feature>
<protein>
    <recommendedName>
        <fullName evidence="7">C3H1-type domain-containing protein</fullName>
    </recommendedName>
</protein>
<accession>A0A835GXH1</accession>
<dbReference type="SMART" id="SM00356">
    <property type="entry name" value="ZnF_C3H1"/>
    <property type="match status" value="1"/>
</dbReference>
<sequence length="284" mass="31734">MTKSEDFGSPGWSAAYFMQTIEDVTKDVAVVATAAALRSPRPSAVFSIKDDNCQFQNFQRQFTRLLNGSSPSAFEVKKAAYNPEVLTSLKRQWARFQLHAMNSSSEARKGKVVGELKVSPMTFLFFPLSGRILPLLCSHSFASAGFNVLSINGFHHNVKNNHMDEFHLQGHLSFLDEGPKDPDLFLPSSNFATDTDAMFFNSPPPNWGVNNEQHRCSHFVTDIGSDPFGWKTCHYYASGYCKNGTSCRFLHDYTDSTAFGGEFDVMERLIASFLDPSPETLSHQ</sequence>
<evidence type="ECO:0000256" key="4">
    <source>
        <dbReference type="ARBA" id="ARBA00022884"/>
    </source>
</evidence>
<feature type="domain" description="C3H1-type" evidence="7">
    <location>
        <begin position="227"/>
        <end position="254"/>
    </location>
</feature>
<comment type="caution">
    <text evidence="8">The sequence shown here is derived from an EMBL/GenBank/DDBJ whole genome shotgun (WGS) entry which is preliminary data.</text>
</comment>
<dbReference type="EMBL" id="JADFTS010000009">
    <property type="protein sequence ID" value="KAF9589244.1"/>
    <property type="molecule type" value="Genomic_DNA"/>
</dbReference>
<keyword evidence="3 6" id="KW-0862">Zinc</keyword>
<name>A0A835GXH1_9MAGN</name>
<keyword evidence="4" id="KW-0694">RNA-binding</keyword>
<keyword evidence="2 6" id="KW-0863">Zinc-finger</keyword>
<evidence type="ECO:0000256" key="1">
    <source>
        <dbReference type="ARBA" id="ARBA00022723"/>
    </source>
</evidence>
<keyword evidence="9" id="KW-1185">Reference proteome</keyword>
<evidence type="ECO:0000256" key="6">
    <source>
        <dbReference type="PROSITE-ProRule" id="PRU00723"/>
    </source>
</evidence>
<dbReference type="Gene3D" id="4.10.1000.10">
    <property type="entry name" value="Zinc finger, CCCH-type"/>
    <property type="match status" value="1"/>
</dbReference>
<dbReference type="PANTHER" id="PTHR24009">
    <property type="entry name" value="RNA-BINDING (RRM/RBD/RNP MOTIFS)"/>
    <property type="match status" value="1"/>
</dbReference>